<dbReference type="InterPro" id="IPR005467">
    <property type="entry name" value="His_kinase_dom"/>
</dbReference>
<dbReference type="SUPFAM" id="SSF52172">
    <property type="entry name" value="CheY-like"/>
    <property type="match status" value="1"/>
</dbReference>
<evidence type="ECO:0000256" key="8">
    <source>
        <dbReference type="ARBA" id="ARBA00022692"/>
    </source>
</evidence>
<dbReference type="PROSITE" id="PS50112">
    <property type="entry name" value="PAS"/>
    <property type="match status" value="5"/>
</dbReference>
<evidence type="ECO:0000313" key="21">
    <source>
        <dbReference type="EMBL" id="TWT32321.1"/>
    </source>
</evidence>
<dbReference type="FunFam" id="2.10.70.100:FF:000001">
    <property type="entry name" value="Sensory transduction histidine kinase"/>
    <property type="match status" value="1"/>
</dbReference>
<proteinExistence type="predicted"/>
<evidence type="ECO:0000259" key="18">
    <source>
        <dbReference type="PROSITE" id="PS50110"/>
    </source>
</evidence>
<dbReference type="InterPro" id="IPR000014">
    <property type="entry name" value="PAS"/>
</dbReference>
<dbReference type="InterPro" id="IPR003594">
    <property type="entry name" value="HATPase_dom"/>
</dbReference>
<dbReference type="RefSeq" id="WP_146567585.1">
    <property type="nucleotide sequence ID" value="NZ_SIHJ01000003.1"/>
</dbReference>
<dbReference type="CDD" id="cd00130">
    <property type="entry name" value="PAS"/>
    <property type="match status" value="5"/>
</dbReference>
<evidence type="ECO:0000256" key="11">
    <source>
        <dbReference type="ARBA" id="ARBA00022777"/>
    </source>
</evidence>
<dbReference type="InterPro" id="IPR000700">
    <property type="entry name" value="PAS-assoc_C"/>
</dbReference>
<keyword evidence="4" id="KW-1003">Cell membrane</keyword>
<feature type="domain" description="Response regulatory" evidence="18">
    <location>
        <begin position="1213"/>
        <end position="1329"/>
    </location>
</feature>
<dbReference type="SUPFAM" id="SSF55874">
    <property type="entry name" value="ATPase domain of HSP90 chaperone/DNA topoisomerase II/histidine kinase"/>
    <property type="match status" value="1"/>
</dbReference>
<dbReference type="InterPro" id="IPR013656">
    <property type="entry name" value="PAS_4"/>
</dbReference>
<dbReference type="InterPro" id="IPR036890">
    <property type="entry name" value="HATPase_C_sf"/>
</dbReference>
<dbReference type="InterPro" id="IPR004358">
    <property type="entry name" value="Sig_transdc_His_kin-like_C"/>
</dbReference>
<evidence type="ECO:0000256" key="15">
    <source>
        <dbReference type="SAM" id="Coils"/>
    </source>
</evidence>
<feature type="domain" description="PAS" evidence="19">
    <location>
        <begin position="829"/>
        <end position="870"/>
    </location>
</feature>
<evidence type="ECO:0000256" key="10">
    <source>
        <dbReference type="ARBA" id="ARBA00022741"/>
    </source>
</evidence>
<dbReference type="Pfam" id="PF13188">
    <property type="entry name" value="PAS_8"/>
    <property type="match status" value="2"/>
</dbReference>
<evidence type="ECO:0000256" key="14">
    <source>
        <dbReference type="PROSITE-ProRule" id="PRU00169"/>
    </source>
</evidence>
<dbReference type="InterPro" id="IPR035965">
    <property type="entry name" value="PAS-like_dom_sf"/>
</dbReference>
<dbReference type="Pfam" id="PF00072">
    <property type="entry name" value="Response_reg"/>
    <property type="match status" value="1"/>
</dbReference>
<evidence type="ECO:0000256" key="1">
    <source>
        <dbReference type="ARBA" id="ARBA00000085"/>
    </source>
</evidence>
<keyword evidence="9" id="KW-0677">Repeat</keyword>
<dbReference type="PROSITE" id="PS50113">
    <property type="entry name" value="PAC"/>
    <property type="match status" value="5"/>
</dbReference>
<evidence type="ECO:0000256" key="5">
    <source>
        <dbReference type="ARBA" id="ARBA00022519"/>
    </source>
</evidence>
<dbReference type="Pfam" id="PF08448">
    <property type="entry name" value="PAS_4"/>
    <property type="match status" value="1"/>
</dbReference>
<dbReference type="CDD" id="cd00082">
    <property type="entry name" value="HisKA"/>
    <property type="match status" value="1"/>
</dbReference>
<dbReference type="InterPro" id="IPR001789">
    <property type="entry name" value="Sig_transdc_resp-reg_receiver"/>
</dbReference>
<dbReference type="Gene3D" id="3.40.50.2300">
    <property type="match status" value="1"/>
</dbReference>
<organism evidence="21 22">
    <name type="scientific">Posidoniimonas corsicana</name>
    <dbReference type="NCBI Taxonomy" id="1938618"/>
    <lineage>
        <taxon>Bacteria</taxon>
        <taxon>Pseudomonadati</taxon>
        <taxon>Planctomycetota</taxon>
        <taxon>Planctomycetia</taxon>
        <taxon>Pirellulales</taxon>
        <taxon>Lacipirellulaceae</taxon>
        <taxon>Posidoniimonas</taxon>
    </lineage>
</organism>
<feature type="domain" description="PAC" evidence="20">
    <location>
        <begin position="631"/>
        <end position="687"/>
    </location>
</feature>
<keyword evidence="10" id="KW-0547">Nucleotide-binding</keyword>
<name>A0A5C5V1Q1_9BACT</name>
<dbReference type="PROSITE" id="PS50110">
    <property type="entry name" value="RESPONSE_REGULATORY"/>
    <property type="match status" value="1"/>
</dbReference>
<dbReference type="PRINTS" id="PR00344">
    <property type="entry name" value="BCTRLSENSOR"/>
</dbReference>
<dbReference type="Proteomes" id="UP000316714">
    <property type="component" value="Unassembled WGS sequence"/>
</dbReference>
<dbReference type="InterPro" id="IPR011006">
    <property type="entry name" value="CheY-like_superfamily"/>
</dbReference>
<keyword evidence="5" id="KW-0997">Cell inner membrane</keyword>
<keyword evidence="11" id="KW-0418">Kinase</keyword>
<keyword evidence="15" id="KW-0175">Coiled coil</keyword>
<dbReference type="SMART" id="SM00387">
    <property type="entry name" value="HATPase_c"/>
    <property type="match status" value="1"/>
</dbReference>
<feature type="domain" description="PAC" evidence="20">
    <location>
        <begin position="219"/>
        <end position="271"/>
    </location>
</feature>
<feature type="coiled-coil region" evidence="15">
    <location>
        <begin position="672"/>
        <end position="712"/>
    </location>
</feature>
<dbReference type="SUPFAM" id="SSF47384">
    <property type="entry name" value="Homodimeric domain of signal transducing histidine kinase"/>
    <property type="match status" value="1"/>
</dbReference>
<dbReference type="EC" id="2.7.13.3" evidence="3"/>
<feature type="domain" description="PAC" evidence="20">
    <location>
        <begin position="92"/>
        <end position="144"/>
    </location>
</feature>
<feature type="modified residue" description="4-aspartylphosphate" evidence="14">
    <location>
        <position position="1264"/>
    </location>
</feature>
<dbReference type="GO" id="GO:0000155">
    <property type="term" value="F:phosphorelay sensor kinase activity"/>
    <property type="evidence" value="ECO:0007669"/>
    <property type="project" value="InterPro"/>
</dbReference>
<dbReference type="SMART" id="SM00388">
    <property type="entry name" value="HisKA"/>
    <property type="match status" value="1"/>
</dbReference>
<protein>
    <recommendedName>
        <fullName evidence="3">histidine kinase</fullName>
        <ecNumber evidence="3">2.7.13.3</ecNumber>
    </recommendedName>
</protein>
<feature type="domain" description="PAS" evidence="19">
    <location>
        <begin position="36"/>
        <end position="89"/>
    </location>
</feature>
<dbReference type="Gene3D" id="1.10.287.130">
    <property type="match status" value="1"/>
</dbReference>
<evidence type="ECO:0000256" key="2">
    <source>
        <dbReference type="ARBA" id="ARBA00004429"/>
    </source>
</evidence>
<evidence type="ECO:0000256" key="12">
    <source>
        <dbReference type="ARBA" id="ARBA00022989"/>
    </source>
</evidence>
<feature type="region of interest" description="Disordered" evidence="16">
    <location>
        <begin position="1"/>
        <end position="20"/>
    </location>
</feature>
<evidence type="ECO:0000259" key="20">
    <source>
        <dbReference type="PROSITE" id="PS50113"/>
    </source>
</evidence>
<feature type="domain" description="PAS" evidence="19">
    <location>
        <begin position="558"/>
        <end position="603"/>
    </location>
</feature>
<dbReference type="InterPro" id="IPR001610">
    <property type="entry name" value="PAC"/>
</dbReference>
<dbReference type="GO" id="GO:0005886">
    <property type="term" value="C:plasma membrane"/>
    <property type="evidence" value="ECO:0007669"/>
    <property type="project" value="UniProtKB-SubCell"/>
</dbReference>
<dbReference type="Pfam" id="PF02518">
    <property type="entry name" value="HATPase_c"/>
    <property type="match status" value="1"/>
</dbReference>
<dbReference type="PANTHER" id="PTHR43304:SF1">
    <property type="entry name" value="PAC DOMAIN-CONTAINING PROTEIN"/>
    <property type="match status" value="1"/>
</dbReference>
<comment type="catalytic activity">
    <reaction evidence="1">
        <text>ATP + protein L-histidine = ADP + protein N-phospho-L-histidine.</text>
        <dbReference type="EC" id="2.7.13.3"/>
    </reaction>
</comment>
<dbReference type="NCBIfam" id="TIGR00229">
    <property type="entry name" value="sensory_box"/>
    <property type="match status" value="6"/>
</dbReference>
<dbReference type="Pfam" id="PF08447">
    <property type="entry name" value="PAS_3"/>
    <property type="match status" value="4"/>
</dbReference>
<keyword evidence="8" id="KW-0812">Transmembrane</keyword>
<reference evidence="21 22" key="1">
    <citation type="submission" date="2019-02" db="EMBL/GenBank/DDBJ databases">
        <title>Deep-cultivation of Planctomycetes and their phenomic and genomic characterization uncovers novel biology.</title>
        <authorList>
            <person name="Wiegand S."/>
            <person name="Jogler M."/>
            <person name="Boedeker C."/>
            <person name="Pinto D."/>
            <person name="Vollmers J."/>
            <person name="Rivas-Marin E."/>
            <person name="Kohn T."/>
            <person name="Peeters S.H."/>
            <person name="Heuer A."/>
            <person name="Rast P."/>
            <person name="Oberbeckmann S."/>
            <person name="Bunk B."/>
            <person name="Jeske O."/>
            <person name="Meyerdierks A."/>
            <person name="Storesund J.E."/>
            <person name="Kallscheuer N."/>
            <person name="Luecker S."/>
            <person name="Lage O.M."/>
            <person name="Pohl T."/>
            <person name="Merkel B.J."/>
            <person name="Hornburger P."/>
            <person name="Mueller R.-W."/>
            <person name="Bruemmer F."/>
            <person name="Labrenz M."/>
            <person name="Spormann A.M."/>
            <person name="Op Den Camp H."/>
            <person name="Overmann J."/>
            <person name="Amann R."/>
            <person name="Jetten M.S.M."/>
            <person name="Mascher T."/>
            <person name="Medema M.H."/>
            <person name="Devos D.P."/>
            <person name="Kaster A.-K."/>
            <person name="Ovreas L."/>
            <person name="Rohde M."/>
            <person name="Galperin M.Y."/>
            <person name="Jogler C."/>
        </authorList>
    </citation>
    <scope>NUCLEOTIDE SEQUENCE [LARGE SCALE GENOMIC DNA]</scope>
    <source>
        <strain evidence="21 22">KOR34</strain>
    </source>
</reference>
<dbReference type="InterPro" id="IPR052162">
    <property type="entry name" value="Sensor_kinase/Photoreceptor"/>
</dbReference>
<keyword evidence="13" id="KW-0472">Membrane</keyword>
<dbReference type="PANTHER" id="PTHR43304">
    <property type="entry name" value="PHYTOCHROME-LIKE PROTEIN CPH1"/>
    <property type="match status" value="1"/>
</dbReference>
<dbReference type="OrthoDB" id="5287556at2"/>
<dbReference type="GO" id="GO:0000166">
    <property type="term" value="F:nucleotide binding"/>
    <property type="evidence" value="ECO:0007669"/>
    <property type="project" value="UniProtKB-KW"/>
</dbReference>
<sequence length="1339" mass="151181">MNPNELTLADGSPAGDEGRLGRVLQGSRDGYWEWRDLSTNVFWWSPRFYEMLGYADGEFVPTSDRMLELFHPDDAQRARQRMGELLQDTEPFRSQYRMRSKSGSYVWIESRGEVFRNGDGQPHCVSGTVRDITQQREAETKLRESEETFRCMFDRSATSMVTVDLTGRILRVNDSTCQMLGYQREELLTLSFTDITAPEDLPDSIENFQNLIGGEKDYFSLEKRYKRKDGCVLWGTVTATLVRSADGAPLHVLAQLLDVTARKQAELALQKSEEWFRSLIELSTSVYAVTDREATIQYASPSVQRVLGWTPEEIVGTNGFARVHPDDATTARQAWDRVVECPGREESFEVRHHRKDGALRWVRMICANHLANDAVRGVVIASQDITASKDAQASLVKSQERFQSLFDNSPVALWEEDFSAVKKRIEELRQDGVTDFRTYFEQHPESVAECAQLVRVLDVNRAALHLHGAESKDQLVANLAAIFTEKSYTAVRAQLVAIAEGLTKYECEASAKSLDGREVETALRWEVVPGCEESLERVHLSTIDITARKRTELRLRESEQKFRTVFNQQYLFIAILTPDGRVLEVNDLCLKMQGASREEYDGQYFWDTPAWRELPEWQEKIRGRVVEAQTADGPIRTEDVYRFADGTIRCADAVCTGVRGDDGELRYIVMHAQDTTERRQAAEELALVAEQRRRAAEELATHKEMLEQAESIAQAGCWEWTLDTNRAVWSAPMSDVFGVGYREPSYEQIRSLIHPEDVEWWEGYLKEMVEHTSEPFDIDYRICRPDGAVAWIHNVAKVLRDDRGRPLKMIGMSQDVTQRRHAEKVLQKSEETFRSLFDQSPIAIQLYDESGRLVDVNQRTLDLFGVDDKQRLLGYVMWDSPDYTPERIAQVKSGHSICISTELDFGRVKQAGLFPTSKTGVLHLDMLVCPLTVAGAISGYTVQLVDLTERRNVETHLRHAQKMESIGRLAGGIAHDFNNILMPILGYVEMVMQTMDKDQEAYAQLACVQEAADRAKSLTRQILAFSRKQVLQTQVLSLNDVVADFEEMLRRLIGEDVQLAVRLADGLRLVEVDPRQIEQVLMNLAINSRDAMPRGGRLTIETANTGPHDSDAGDEPPGRSVMLAVTDTGHGMDAATRERVFEPFFTTKEQGKGSGLGLSTTFGIVKQHGGAIRVESQPGAGASFRVYLPIADAAGRDDEPAASELDSMHGTETVLLVEDDKLVRRMVSQTLSSLGYEVLETAHPDEALRLAIQRRDDIHLLLTDVIMPGMSGAELYRRVAESTPAIKVLYMSGYTDDAIVHHGVLTEGVPFLQKPFRIRRLGQMVRQALEQHQLRPDLD</sequence>
<keyword evidence="22" id="KW-1185">Reference proteome</keyword>
<feature type="domain" description="PAS" evidence="19">
    <location>
        <begin position="145"/>
        <end position="215"/>
    </location>
</feature>
<evidence type="ECO:0000256" key="16">
    <source>
        <dbReference type="SAM" id="MobiDB-lite"/>
    </source>
</evidence>
<comment type="caution">
    <text evidence="21">The sequence shown here is derived from an EMBL/GenBank/DDBJ whole genome shotgun (WGS) entry which is preliminary data.</text>
</comment>
<dbReference type="InterPro" id="IPR013655">
    <property type="entry name" value="PAS_fold_3"/>
</dbReference>
<dbReference type="EMBL" id="SIHJ01000003">
    <property type="protein sequence ID" value="TWT32321.1"/>
    <property type="molecule type" value="Genomic_DNA"/>
</dbReference>
<dbReference type="SMART" id="SM00448">
    <property type="entry name" value="REC"/>
    <property type="match status" value="1"/>
</dbReference>
<dbReference type="Gene3D" id="2.10.70.100">
    <property type="match status" value="1"/>
</dbReference>
<dbReference type="PROSITE" id="PS50109">
    <property type="entry name" value="HIS_KIN"/>
    <property type="match status" value="1"/>
</dbReference>
<dbReference type="SMART" id="SM00086">
    <property type="entry name" value="PAC"/>
    <property type="match status" value="6"/>
</dbReference>
<evidence type="ECO:0000256" key="4">
    <source>
        <dbReference type="ARBA" id="ARBA00022475"/>
    </source>
</evidence>
<dbReference type="Pfam" id="PF00512">
    <property type="entry name" value="HisKA"/>
    <property type="match status" value="1"/>
</dbReference>
<dbReference type="SMART" id="SM00091">
    <property type="entry name" value="PAS"/>
    <property type="match status" value="6"/>
</dbReference>
<feature type="domain" description="Histidine kinase" evidence="17">
    <location>
        <begin position="972"/>
        <end position="1192"/>
    </location>
</feature>
<evidence type="ECO:0000313" key="22">
    <source>
        <dbReference type="Proteomes" id="UP000316714"/>
    </source>
</evidence>
<keyword evidence="7" id="KW-0808">Transferase</keyword>
<dbReference type="InterPro" id="IPR003661">
    <property type="entry name" value="HisK_dim/P_dom"/>
</dbReference>
<comment type="subcellular location">
    <subcellularLocation>
        <location evidence="2">Cell inner membrane</location>
        <topology evidence="2">Multi-pass membrane protein</topology>
    </subcellularLocation>
</comment>
<dbReference type="SUPFAM" id="SSF55785">
    <property type="entry name" value="PYP-like sensor domain (PAS domain)"/>
    <property type="match status" value="7"/>
</dbReference>
<evidence type="ECO:0000259" key="19">
    <source>
        <dbReference type="PROSITE" id="PS50112"/>
    </source>
</evidence>
<gene>
    <name evidence="21" type="ORF">KOR34_40840</name>
</gene>
<dbReference type="Gene3D" id="3.30.450.20">
    <property type="entry name" value="PAS domain"/>
    <property type="match status" value="7"/>
</dbReference>
<dbReference type="InterPro" id="IPR036097">
    <property type="entry name" value="HisK_dim/P_sf"/>
</dbReference>
<evidence type="ECO:0000256" key="13">
    <source>
        <dbReference type="ARBA" id="ARBA00023136"/>
    </source>
</evidence>
<dbReference type="Gene3D" id="3.30.565.10">
    <property type="entry name" value="Histidine kinase-like ATPase, C-terminal domain"/>
    <property type="match status" value="1"/>
</dbReference>
<keyword evidence="12" id="KW-1133">Transmembrane helix</keyword>
<feature type="domain" description="PAC" evidence="20">
    <location>
        <begin position="776"/>
        <end position="828"/>
    </location>
</feature>
<evidence type="ECO:0000256" key="9">
    <source>
        <dbReference type="ARBA" id="ARBA00022737"/>
    </source>
</evidence>
<evidence type="ECO:0000256" key="7">
    <source>
        <dbReference type="ARBA" id="ARBA00022679"/>
    </source>
</evidence>
<accession>A0A5C5V1Q1</accession>
<keyword evidence="6 14" id="KW-0597">Phosphoprotein</keyword>
<feature type="domain" description="PAC" evidence="20">
    <location>
        <begin position="346"/>
        <end position="397"/>
    </location>
</feature>
<evidence type="ECO:0000259" key="17">
    <source>
        <dbReference type="PROSITE" id="PS50109"/>
    </source>
</evidence>
<evidence type="ECO:0000256" key="3">
    <source>
        <dbReference type="ARBA" id="ARBA00012438"/>
    </source>
</evidence>
<evidence type="ECO:0000256" key="6">
    <source>
        <dbReference type="ARBA" id="ARBA00022553"/>
    </source>
</evidence>
<feature type="domain" description="PAS" evidence="19">
    <location>
        <begin position="272"/>
        <end position="342"/>
    </location>
</feature>